<gene>
    <name evidence="2" type="ORF">H3H37_12605</name>
</gene>
<evidence type="ECO:0000313" key="2">
    <source>
        <dbReference type="EMBL" id="MBA5637895.1"/>
    </source>
</evidence>
<proteinExistence type="predicted"/>
<dbReference type="RefSeq" id="WP_182162920.1">
    <property type="nucleotide sequence ID" value="NZ_JACEZT010000007.1"/>
</dbReference>
<keyword evidence="1" id="KW-0472">Membrane</keyword>
<evidence type="ECO:0000256" key="1">
    <source>
        <dbReference type="SAM" id="Phobius"/>
    </source>
</evidence>
<comment type="caution">
    <text evidence="2">The sequence shown here is derived from an EMBL/GenBank/DDBJ whole genome shotgun (WGS) entry which is preliminary data.</text>
</comment>
<keyword evidence="3" id="KW-1185">Reference proteome</keyword>
<sequence length="124" mass="12890">MHGYHSSFPAGGAGAGLLLLRLAVAAHLLHAALGMGRPWPWWWLALLALATGLLLLGLLTPLVAGAAAAGQLPWLDSPNGTVAAIGVVCALALLLLGPGAYALDARLFGRRRLLLPDDPYHTDF</sequence>
<dbReference type="EMBL" id="JACEZT010000007">
    <property type="protein sequence ID" value="MBA5637895.1"/>
    <property type="molecule type" value="Genomic_DNA"/>
</dbReference>
<keyword evidence="1" id="KW-1133">Transmembrane helix</keyword>
<feature type="transmembrane region" description="Helical" evidence="1">
    <location>
        <begin position="6"/>
        <end position="29"/>
    </location>
</feature>
<accession>A0A7W2ESV9</accession>
<protein>
    <submittedName>
        <fullName evidence="2">Uncharacterized protein</fullName>
    </submittedName>
</protein>
<feature type="transmembrane region" description="Helical" evidence="1">
    <location>
        <begin position="41"/>
        <end position="69"/>
    </location>
</feature>
<organism evidence="2 3">
    <name type="scientific">Rugamonas brunnea</name>
    <dbReference type="NCBI Taxonomy" id="2758569"/>
    <lineage>
        <taxon>Bacteria</taxon>
        <taxon>Pseudomonadati</taxon>
        <taxon>Pseudomonadota</taxon>
        <taxon>Betaproteobacteria</taxon>
        <taxon>Burkholderiales</taxon>
        <taxon>Oxalobacteraceae</taxon>
        <taxon>Telluria group</taxon>
        <taxon>Rugamonas</taxon>
    </lineage>
</organism>
<feature type="transmembrane region" description="Helical" evidence="1">
    <location>
        <begin position="81"/>
        <end position="103"/>
    </location>
</feature>
<keyword evidence="1" id="KW-0812">Transmembrane</keyword>
<dbReference type="AlphaFoldDB" id="A0A7W2ESV9"/>
<dbReference type="Proteomes" id="UP000534388">
    <property type="component" value="Unassembled WGS sequence"/>
</dbReference>
<evidence type="ECO:0000313" key="3">
    <source>
        <dbReference type="Proteomes" id="UP000534388"/>
    </source>
</evidence>
<reference evidence="2 3" key="1">
    <citation type="submission" date="2020-07" db="EMBL/GenBank/DDBJ databases">
        <title>Novel species isolated from subtropical streams in China.</title>
        <authorList>
            <person name="Lu H."/>
        </authorList>
    </citation>
    <scope>NUCLEOTIDE SEQUENCE [LARGE SCALE GENOMIC DNA]</scope>
    <source>
        <strain evidence="2 3">LX20W</strain>
    </source>
</reference>
<name>A0A7W2ESV9_9BURK</name>